<dbReference type="Pfam" id="PF00134">
    <property type="entry name" value="Cyclin_N"/>
    <property type="match status" value="1"/>
</dbReference>
<comment type="subunit">
    <text evidence="6">Associates primarily with CDK7 and MAT1 to form the CAK complex. CAK can further associate with the core-TFIIH to form the TFIIH basal transcription factor.</text>
</comment>
<evidence type="ECO:0000256" key="2">
    <source>
        <dbReference type="ARBA" id="ARBA00019496"/>
    </source>
</evidence>
<evidence type="ECO:0000256" key="5">
    <source>
        <dbReference type="ARBA" id="ARBA00025343"/>
    </source>
</evidence>
<dbReference type="Gene3D" id="1.10.472.10">
    <property type="entry name" value="Cyclin-like"/>
    <property type="match status" value="2"/>
</dbReference>
<dbReference type="InterPro" id="IPR006671">
    <property type="entry name" value="Cyclin_N"/>
</dbReference>
<dbReference type="CDD" id="cd20525">
    <property type="entry name" value="CYCLIN_CCNH_rpt2"/>
    <property type="match status" value="1"/>
</dbReference>
<accession>A0A6G1Q106</accession>
<dbReference type="SUPFAM" id="SSF47954">
    <property type="entry name" value="Cyclin-like"/>
    <property type="match status" value="2"/>
</dbReference>
<keyword evidence="3 7" id="KW-0195">Cyclin</keyword>
<name>A0A6G1Q106_CHAAH</name>
<dbReference type="GO" id="GO:0016538">
    <property type="term" value="F:cyclin-dependent protein serine/threonine kinase regulator activity"/>
    <property type="evidence" value="ECO:0007669"/>
    <property type="project" value="InterPro"/>
</dbReference>
<evidence type="ECO:0000256" key="1">
    <source>
        <dbReference type="ARBA" id="ARBA00008638"/>
    </source>
</evidence>
<dbReference type="PANTHER" id="PTHR10026">
    <property type="entry name" value="CYCLIN"/>
    <property type="match status" value="1"/>
</dbReference>
<dbReference type="InterPro" id="IPR027081">
    <property type="entry name" value="CyclinH/Ccl1"/>
</dbReference>
<dbReference type="AlphaFoldDB" id="A0A6G1Q106"/>
<keyword evidence="4" id="KW-0131">Cell cycle</keyword>
<dbReference type="Proteomes" id="UP000503349">
    <property type="component" value="Chromosome 11"/>
</dbReference>
<sequence length="486" mass="55921">MFNWRDNKIRELLSIQQDQRDGKHNQALSTSQLFTAALIDRQNPTMALSSPSHLRAANFAHWTKLLLSQSGEQIVPKIPRCGASLIGEVQASSGSGLDRTDEKEKPRASWTQIRVAIFVQNFCTVQLGSCPAHGGSMQMSLDLNGDGDRQLISEGLRQLSSVMRLGHINHTEKIPHQPYHTYTVKTKSCHLPAKEVMFHNSSQRKYWIFKSEDELEHMRRKANQKFRNKILESGKHGVSETMFLERHEEDVLLRHYEKRMLDFCNAFKPAMPKSVVGTAIMYFRRFYLNNSIMEFHPRIIMLTCVYLSCKVDEFNVSSTQFVGNLQQETPAGQERVLEQILEYELLLIQQLNFHLVVHNPYRPMEGLLIDLKTRFPTLENPESLRKSADDFLTQATMTDAGLLFSPSQIALTAILNSATRASLSIESYLTECLALRDDKETLSKMYDSMRRMKTLLKKYEFPKLDVVNVYKQKLERIHVEFTISSK</sequence>
<comment type="function">
    <text evidence="5">Regulates CDK7, the catalytic subunit of the CDK-activating kinase (CAK) enzymatic complex. CAK activates the cyclin-associated kinases CDK1, CDK2, CDK4 and CDK6 by threonine phosphorylation. CAK complexed to the core-TFIIH basal transcription factor activates RNA polymerase II by serine phosphorylation of the repetitive C-terminal domain (CTD) of its large subunit (POLR2A), allowing its escape from the promoter and elongation of the transcripts. Involved in cell cycle control and in RNA transcription by RNA polymerase II. Its expression and activity are constant throughout the cell cycle.</text>
</comment>
<reference evidence="9 10" key="1">
    <citation type="submission" date="2019-02" db="EMBL/GenBank/DDBJ databases">
        <title>Opniocepnalus argus genome.</title>
        <authorList>
            <person name="Zhou C."/>
            <person name="Xiao S."/>
        </authorList>
    </citation>
    <scope>NUCLEOTIDE SEQUENCE [LARGE SCALE GENOMIC DNA]</scope>
    <source>
        <strain evidence="9">OARG1902GOOAL</strain>
        <tissue evidence="9">Muscle</tissue>
    </source>
</reference>
<dbReference type="GO" id="GO:0070985">
    <property type="term" value="C:transcription factor TFIIK complex"/>
    <property type="evidence" value="ECO:0007669"/>
    <property type="project" value="InterPro"/>
</dbReference>
<dbReference type="InterPro" id="IPR013763">
    <property type="entry name" value="Cyclin-like_dom"/>
</dbReference>
<reference evidence="10" key="2">
    <citation type="submission" date="2019-02" db="EMBL/GenBank/DDBJ databases">
        <title>Opniocepnalus argus Var Kimnra genome.</title>
        <authorList>
            <person name="Zhou C."/>
            <person name="Xiao S."/>
        </authorList>
    </citation>
    <scope>NUCLEOTIDE SEQUENCE [LARGE SCALE GENOMIC DNA]</scope>
</reference>
<evidence type="ECO:0000256" key="6">
    <source>
        <dbReference type="ARBA" id="ARBA00026042"/>
    </source>
</evidence>
<dbReference type="NCBIfam" id="TIGR00569">
    <property type="entry name" value="ccl1"/>
    <property type="match status" value="1"/>
</dbReference>
<evidence type="ECO:0000313" key="9">
    <source>
        <dbReference type="EMBL" id="KAF3695896.1"/>
    </source>
</evidence>
<evidence type="ECO:0000259" key="8">
    <source>
        <dbReference type="SMART" id="SM00385"/>
    </source>
</evidence>
<evidence type="ECO:0000256" key="4">
    <source>
        <dbReference type="ARBA" id="ARBA00023306"/>
    </source>
</evidence>
<dbReference type="InterPro" id="IPR036915">
    <property type="entry name" value="Cyclin-like_sf"/>
</dbReference>
<dbReference type="GO" id="GO:0006351">
    <property type="term" value="P:DNA-templated transcription"/>
    <property type="evidence" value="ECO:0007669"/>
    <property type="project" value="InterPro"/>
</dbReference>
<dbReference type="CDD" id="cd20524">
    <property type="entry name" value="CYCLIN_CCNH_rpt1"/>
    <property type="match status" value="1"/>
</dbReference>
<feature type="domain" description="Cyclin-like" evidence="8">
    <location>
        <begin position="258"/>
        <end position="349"/>
    </location>
</feature>
<organism evidence="9 10">
    <name type="scientific">Channa argus</name>
    <name type="common">Northern snakehead</name>
    <name type="synonym">Ophicephalus argus</name>
    <dbReference type="NCBI Taxonomy" id="215402"/>
    <lineage>
        <taxon>Eukaryota</taxon>
        <taxon>Metazoa</taxon>
        <taxon>Chordata</taxon>
        <taxon>Craniata</taxon>
        <taxon>Vertebrata</taxon>
        <taxon>Euteleostomi</taxon>
        <taxon>Actinopterygii</taxon>
        <taxon>Neopterygii</taxon>
        <taxon>Teleostei</taxon>
        <taxon>Neoteleostei</taxon>
        <taxon>Acanthomorphata</taxon>
        <taxon>Anabantaria</taxon>
        <taxon>Anabantiformes</taxon>
        <taxon>Channoidei</taxon>
        <taxon>Channidae</taxon>
        <taxon>Channa</taxon>
    </lineage>
</organism>
<dbReference type="FunFam" id="1.10.472.10:FF:000029">
    <property type="entry name" value="Cyclin h"/>
    <property type="match status" value="1"/>
</dbReference>
<comment type="similarity">
    <text evidence="1">Belongs to the cyclin family. Cyclin C subfamily.</text>
</comment>
<protein>
    <recommendedName>
        <fullName evidence="2">Cyclin-H</fullName>
    </recommendedName>
</protein>
<evidence type="ECO:0000313" key="10">
    <source>
        <dbReference type="Proteomes" id="UP000503349"/>
    </source>
</evidence>
<gene>
    <name evidence="9" type="ORF">EXN66_Car011572</name>
</gene>
<proteinExistence type="inferred from homology"/>
<dbReference type="InterPro" id="IPR043198">
    <property type="entry name" value="Cyclin/Ssn8"/>
</dbReference>
<dbReference type="EMBL" id="CM015722">
    <property type="protein sequence ID" value="KAF3695896.1"/>
    <property type="molecule type" value="Genomic_DNA"/>
</dbReference>
<keyword evidence="10" id="KW-1185">Reference proteome</keyword>
<dbReference type="GO" id="GO:0006357">
    <property type="term" value="P:regulation of transcription by RNA polymerase II"/>
    <property type="evidence" value="ECO:0007669"/>
    <property type="project" value="InterPro"/>
</dbReference>
<dbReference type="InterPro" id="IPR031658">
    <property type="entry name" value="Cyclin_C_2"/>
</dbReference>
<evidence type="ECO:0000256" key="7">
    <source>
        <dbReference type="RuleBase" id="RU000383"/>
    </source>
</evidence>
<dbReference type="Pfam" id="PF16899">
    <property type="entry name" value="Cyclin_C_2"/>
    <property type="match status" value="1"/>
</dbReference>
<dbReference type="SMART" id="SM00385">
    <property type="entry name" value="CYCLIN"/>
    <property type="match status" value="1"/>
</dbReference>
<evidence type="ECO:0000256" key="3">
    <source>
        <dbReference type="ARBA" id="ARBA00023127"/>
    </source>
</evidence>